<feature type="domain" description="AP2/ERF" evidence="7">
    <location>
        <begin position="217"/>
        <end position="276"/>
    </location>
</feature>
<dbReference type="ExpressionAtlas" id="A5ALC3">
    <property type="expression patterns" value="baseline and differential"/>
</dbReference>
<dbReference type="InterPro" id="IPR001471">
    <property type="entry name" value="AP2/ERF_dom"/>
</dbReference>
<dbReference type="PANTHER" id="PTHR31194:SF187">
    <property type="entry name" value="ETHYLENE-RESPONSIVE TRANSCRIPTION FACTOR ERF118-LIKE"/>
    <property type="match status" value="1"/>
</dbReference>
<name>A5ALC3_VITVI</name>
<dbReference type="GO" id="GO:0003700">
    <property type="term" value="F:DNA-binding transcription factor activity"/>
    <property type="evidence" value="ECO:0007669"/>
    <property type="project" value="InterPro"/>
</dbReference>
<keyword evidence="5" id="KW-0539">Nucleus</keyword>
<dbReference type="PROSITE" id="PS51032">
    <property type="entry name" value="AP2_ERF"/>
    <property type="match status" value="1"/>
</dbReference>
<accession>A5ALC3</accession>
<sequence>MTKVPGCGLPRGPGHRVKETRRCWDGGVGGDCERVKAIKCVSRFPSLQQQEVFEERERGFMSSGFRLLTGAPRKLWISSESLLLCMQTCPLHQRKIQRSPVSSMRLRSKRQFLMDQDMMNKKPNTKKPSMLEVSQPMRRVRVTYCDPDATDSSSEDEEYNGKKKQLLRSKRTVKELFVHGIPYESSAETSPHISNNGGKLSTKFDSKIQKTPRSSSIYKGVRRRKWGKYAAEIRDPIRGVRMWLGTYNTAEEAAKAYQTKKLEFDTILGSKKLKNKHSSPSSSAVTCSSRQKPSSSEETNGLFSHPSPSSVLEISRSASIGSGNSVKEDDNAMRNDKEEQPISSLTGPASSITEDNAMEEDKVPAASLLEEPLFFPPFNQELNLGFDDNSLFGNNFDEFFDDLDMEGLPMCGFEDGATNGLPNFDFELDKELAWVDETLNIACL</sequence>
<dbReference type="PRINTS" id="PR00367">
    <property type="entry name" value="ETHRSPELEMNT"/>
</dbReference>
<keyword evidence="3" id="KW-0238">DNA-binding</keyword>
<dbReference type="SMART" id="SM00380">
    <property type="entry name" value="AP2"/>
    <property type="match status" value="1"/>
</dbReference>
<evidence type="ECO:0000259" key="7">
    <source>
        <dbReference type="PROSITE" id="PS51032"/>
    </source>
</evidence>
<dbReference type="CDD" id="cd00018">
    <property type="entry name" value="AP2"/>
    <property type="match status" value="1"/>
</dbReference>
<evidence type="ECO:0000256" key="2">
    <source>
        <dbReference type="ARBA" id="ARBA00023015"/>
    </source>
</evidence>
<feature type="compositionally biased region" description="Polar residues" evidence="6">
    <location>
        <begin position="290"/>
        <end position="325"/>
    </location>
</feature>
<feature type="compositionally biased region" description="Polar residues" evidence="6">
    <location>
        <begin position="341"/>
        <end position="354"/>
    </location>
</feature>
<dbReference type="EMBL" id="AM429482">
    <property type="protein sequence ID" value="CAN69165.1"/>
    <property type="molecule type" value="Genomic_DNA"/>
</dbReference>
<dbReference type="AlphaFoldDB" id="A5ALC3"/>
<feature type="compositionally biased region" description="Basic and acidic residues" evidence="6">
    <location>
        <begin position="326"/>
        <end position="340"/>
    </location>
</feature>
<evidence type="ECO:0000256" key="5">
    <source>
        <dbReference type="ARBA" id="ARBA00023242"/>
    </source>
</evidence>
<evidence type="ECO:0000256" key="3">
    <source>
        <dbReference type="ARBA" id="ARBA00023125"/>
    </source>
</evidence>
<protein>
    <recommendedName>
        <fullName evidence="7">AP2/ERF domain-containing protein</fullName>
    </recommendedName>
</protein>
<organism evidence="8">
    <name type="scientific">Vitis vinifera</name>
    <name type="common">Grape</name>
    <dbReference type="NCBI Taxonomy" id="29760"/>
    <lineage>
        <taxon>Eukaryota</taxon>
        <taxon>Viridiplantae</taxon>
        <taxon>Streptophyta</taxon>
        <taxon>Embryophyta</taxon>
        <taxon>Tracheophyta</taxon>
        <taxon>Spermatophyta</taxon>
        <taxon>Magnoliopsida</taxon>
        <taxon>eudicotyledons</taxon>
        <taxon>Gunneridae</taxon>
        <taxon>Pentapetalae</taxon>
        <taxon>rosids</taxon>
        <taxon>Vitales</taxon>
        <taxon>Vitaceae</taxon>
        <taxon>Viteae</taxon>
        <taxon>Vitis</taxon>
    </lineage>
</organism>
<dbReference type="GO" id="GO:0003677">
    <property type="term" value="F:DNA binding"/>
    <property type="evidence" value="ECO:0007669"/>
    <property type="project" value="UniProtKB-KW"/>
</dbReference>
<reference evidence="8" key="1">
    <citation type="journal article" date="2007" name="PLoS ONE">
        <title>The first genome sequence of an elite grapevine cultivar (Pinot noir Vitis vinifera L.): coping with a highly heterozygous genome.</title>
        <authorList>
            <person name="Velasco R."/>
            <person name="Zharkikh A."/>
            <person name="Troggio M."/>
            <person name="Cartwright D.A."/>
            <person name="Cestaro A."/>
            <person name="Pruss D."/>
            <person name="Pindo M."/>
            <person name="FitzGerald L.M."/>
            <person name="Vezzulli S."/>
            <person name="Reid J."/>
            <person name="Malacarne G."/>
            <person name="Iliev D."/>
            <person name="Coppola G."/>
            <person name="Wardell B."/>
            <person name="Micheletti D."/>
            <person name="Macalma T."/>
            <person name="Facci M."/>
            <person name="Mitchell J.T."/>
            <person name="Perazzolli M."/>
            <person name="Eldredge G."/>
            <person name="Gatto P."/>
            <person name="Oyzerski R."/>
            <person name="Moretto M."/>
            <person name="Gutin N."/>
            <person name="Stefanini M."/>
            <person name="Chen Y."/>
            <person name="Segala C."/>
            <person name="Davenport C."/>
            <person name="Dematte L."/>
            <person name="Mraz A."/>
            <person name="Battilana J."/>
            <person name="Stormo K."/>
            <person name="Costa F."/>
            <person name="Tao Q."/>
            <person name="Si-Ammour A."/>
            <person name="Harkins T."/>
            <person name="Lackey A."/>
            <person name="Perbost C."/>
            <person name="Taillon B."/>
            <person name="Stella A."/>
            <person name="Solovyev V."/>
            <person name="Fawcett J.A."/>
            <person name="Sterck L."/>
            <person name="Vandepoele K."/>
            <person name="Grando S.M."/>
            <person name="Toppo S."/>
            <person name="Moser C."/>
            <person name="Lanchbury J."/>
            <person name="Bogden R."/>
            <person name="Skolnick M."/>
            <person name="Sgaramella V."/>
            <person name="Bhatnagar S.K."/>
            <person name="Fontana P."/>
            <person name="Gutin A."/>
            <person name="Van de Peer Y."/>
            <person name="Salamini F."/>
            <person name="Viola R."/>
        </authorList>
    </citation>
    <scope>NUCLEOTIDE SEQUENCE</scope>
</reference>
<gene>
    <name evidence="8" type="ORF">VITISV_015325</name>
</gene>
<dbReference type="InterPro" id="IPR050913">
    <property type="entry name" value="AP2/ERF_ERF"/>
</dbReference>
<comment type="subcellular location">
    <subcellularLocation>
        <location evidence="1">Nucleus</location>
    </subcellularLocation>
</comment>
<dbReference type="Gene3D" id="3.30.730.10">
    <property type="entry name" value="AP2/ERF domain"/>
    <property type="match status" value="1"/>
</dbReference>
<evidence type="ECO:0000256" key="4">
    <source>
        <dbReference type="ARBA" id="ARBA00023163"/>
    </source>
</evidence>
<feature type="compositionally biased region" description="Low complexity" evidence="6">
    <location>
        <begin position="278"/>
        <end position="289"/>
    </location>
</feature>
<proteinExistence type="predicted"/>
<dbReference type="GO" id="GO:0005634">
    <property type="term" value="C:nucleus"/>
    <property type="evidence" value="ECO:0007669"/>
    <property type="project" value="UniProtKB-SubCell"/>
</dbReference>
<dbReference type="InterPro" id="IPR036955">
    <property type="entry name" value="AP2/ERF_dom_sf"/>
</dbReference>
<dbReference type="PANTHER" id="PTHR31194">
    <property type="entry name" value="SHN SHINE , DNA BINDING / TRANSCRIPTION FACTOR"/>
    <property type="match status" value="1"/>
</dbReference>
<dbReference type="Pfam" id="PF00847">
    <property type="entry name" value="AP2"/>
    <property type="match status" value="1"/>
</dbReference>
<dbReference type="InterPro" id="IPR016177">
    <property type="entry name" value="DNA-bd_dom_sf"/>
</dbReference>
<evidence type="ECO:0000313" key="8">
    <source>
        <dbReference type="EMBL" id="CAN69165.1"/>
    </source>
</evidence>
<dbReference type="SUPFAM" id="SSF54171">
    <property type="entry name" value="DNA-binding domain"/>
    <property type="match status" value="1"/>
</dbReference>
<keyword evidence="4" id="KW-0804">Transcription</keyword>
<feature type="region of interest" description="Disordered" evidence="6">
    <location>
        <begin position="187"/>
        <end position="214"/>
    </location>
</feature>
<evidence type="ECO:0000256" key="6">
    <source>
        <dbReference type="SAM" id="MobiDB-lite"/>
    </source>
</evidence>
<feature type="region of interest" description="Disordered" evidence="6">
    <location>
        <begin position="272"/>
        <end position="355"/>
    </location>
</feature>
<keyword evidence="2" id="KW-0805">Transcription regulation</keyword>
<evidence type="ECO:0000256" key="1">
    <source>
        <dbReference type="ARBA" id="ARBA00004123"/>
    </source>
</evidence>
<feature type="compositionally biased region" description="Polar residues" evidence="6">
    <location>
        <begin position="187"/>
        <end position="199"/>
    </location>
</feature>